<accession>A0A133ZUF1</accession>
<name>A0A133ZUF1_9FIRM</name>
<sequence>DNKRKFLLDIYQWSHYILDKDAIDKELVAIQRDLKHSDRTLQLDQLSGYFSDFDIFFKSCRIKILYGGIKFVCIGFRELLNKYGYKRKSPLILQYIKHCLIFYHLEVTIYGRGSCDIETVDLDEILMFRVIS</sequence>
<gene>
    <name evidence="1" type="ORF">HMPREF1866_01070</name>
</gene>
<dbReference type="STRING" id="467210.HMPREF1866_01070"/>
<dbReference type="AlphaFoldDB" id="A0A133ZUF1"/>
<keyword evidence="2" id="KW-1185">Reference proteome</keyword>
<evidence type="ECO:0000313" key="1">
    <source>
        <dbReference type="EMBL" id="KXB59046.1"/>
    </source>
</evidence>
<comment type="caution">
    <text evidence="1">The sequence shown here is derived from an EMBL/GenBank/DDBJ whole genome shotgun (WGS) entry which is preliminary data.</text>
</comment>
<organism evidence="1 2">
    <name type="scientific">Lachnoanaerobaculum saburreum</name>
    <dbReference type="NCBI Taxonomy" id="467210"/>
    <lineage>
        <taxon>Bacteria</taxon>
        <taxon>Bacillati</taxon>
        <taxon>Bacillota</taxon>
        <taxon>Clostridia</taxon>
        <taxon>Lachnospirales</taxon>
        <taxon>Lachnospiraceae</taxon>
        <taxon>Lachnoanaerobaculum</taxon>
    </lineage>
</organism>
<dbReference type="EMBL" id="LSDA01000040">
    <property type="protein sequence ID" value="KXB59046.1"/>
    <property type="molecule type" value="Genomic_DNA"/>
</dbReference>
<dbReference type="PATRIC" id="fig|467210.3.peg.1059"/>
<dbReference type="Proteomes" id="UP000070394">
    <property type="component" value="Unassembled WGS sequence"/>
</dbReference>
<protein>
    <submittedName>
        <fullName evidence="1">Uncharacterized protein</fullName>
    </submittedName>
</protein>
<reference evidence="2" key="1">
    <citation type="submission" date="2016-01" db="EMBL/GenBank/DDBJ databases">
        <authorList>
            <person name="Mitreva M."/>
            <person name="Pepin K.H."/>
            <person name="Mihindukulasuriya K.A."/>
            <person name="Fulton R."/>
            <person name="Fronick C."/>
            <person name="O'Laughlin M."/>
            <person name="Miner T."/>
            <person name="Herter B."/>
            <person name="Rosa B.A."/>
            <person name="Cordes M."/>
            <person name="Tomlinson C."/>
            <person name="Wollam A."/>
            <person name="Palsikar V.B."/>
            <person name="Mardis E.R."/>
            <person name="Wilson R.K."/>
        </authorList>
    </citation>
    <scope>NUCLEOTIDE SEQUENCE [LARGE SCALE GENOMIC DNA]</scope>
    <source>
        <strain evidence="2">DNF00896</strain>
    </source>
</reference>
<proteinExistence type="predicted"/>
<dbReference type="OrthoDB" id="1665489at2"/>
<feature type="non-terminal residue" evidence="1">
    <location>
        <position position="1"/>
    </location>
</feature>
<evidence type="ECO:0000313" key="2">
    <source>
        <dbReference type="Proteomes" id="UP000070394"/>
    </source>
</evidence>
<dbReference type="RefSeq" id="WP_060930931.1">
    <property type="nucleotide sequence ID" value="NZ_KQ959800.1"/>
</dbReference>